<evidence type="ECO:0000313" key="3">
    <source>
        <dbReference type="EMBL" id="KAJ7377917.1"/>
    </source>
</evidence>
<dbReference type="InterPro" id="IPR001875">
    <property type="entry name" value="DED_dom"/>
</dbReference>
<feature type="domain" description="DED" evidence="2">
    <location>
        <begin position="10"/>
        <end position="86"/>
    </location>
</feature>
<proteinExistence type="predicted"/>
<dbReference type="PANTHER" id="PTHR48169">
    <property type="entry name" value="DED DOMAIN-CONTAINING PROTEIN"/>
    <property type="match status" value="1"/>
</dbReference>
<name>A0A9W9ZAA8_9CNID</name>
<dbReference type="GO" id="GO:0042981">
    <property type="term" value="P:regulation of apoptotic process"/>
    <property type="evidence" value="ECO:0007669"/>
    <property type="project" value="InterPro"/>
</dbReference>
<dbReference type="Pfam" id="PF00931">
    <property type="entry name" value="NB-ARC"/>
    <property type="match status" value="1"/>
</dbReference>
<dbReference type="GO" id="GO:0006915">
    <property type="term" value="P:apoptotic process"/>
    <property type="evidence" value="ECO:0007669"/>
    <property type="project" value="UniProtKB-KW"/>
</dbReference>
<dbReference type="SMART" id="SM00031">
    <property type="entry name" value="DED"/>
    <property type="match status" value="1"/>
</dbReference>
<dbReference type="InterPro" id="IPR011029">
    <property type="entry name" value="DEATH-like_dom_sf"/>
</dbReference>
<evidence type="ECO:0000313" key="4">
    <source>
        <dbReference type="Proteomes" id="UP001163046"/>
    </source>
</evidence>
<comment type="caution">
    <text evidence="3">The sequence shown here is derived from an EMBL/GenBank/DDBJ whole genome shotgun (WGS) entry which is preliminary data.</text>
</comment>
<dbReference type="Proteomes" id="UP001163046">
    <property type="component" value="Unassembled WGS sequence"/>
</dbReference>
<keyword evidence="4" id="KW-1185">Reference proteome</keyword>
<dbReference type="SUPFAM" id="SSF47986">
    <property type="entry name" value="DEATH domain"/>
    <property type="match status" value="1"/>
</dbReference>
<dbReference type="PROSITE" id="PS50168">
    <property type="entry name" value="DED"/>
    <property type="match status" value="1"/>
</dbReference>
<dbReference type="AlphaFoldDB" id="A0A9W9ZAA8"/>
<organism evidence="3 4">
    <name type="scientific">Desmophyllum pertusum</name>
    <dbReference type="NCBI Taxonomy" id="174260"/>
    <lineage>
        <taxon>Eukaryota</taxon>
        <taxon>Metazoa</taxon>
        <taxon>Cnidaria</taxon>
        <taxon>Anthozoa</taxon>
        <taxon>Hexacorallia</taxon>
        <taxon>Scleractinia</taxon>
        <taxon>Caryophylliina</taxon>
        <taxon>Caryophylliidae</taxon>
        <taxon>Desmophyllum</taxon>
    </lineage>
</organism>
<protein>
    <recommendedName>
        <fullName evidence="2">DED domain-containing protein</fullName>
    </recommendedName>
</protein>
<dbReference type="InterPro" id="IPR002182">
    <property type="entry name" value="NB-ARC"/>
</dbReference>
<dbReference type="OrthoDB" id="100767at2759"/>
<dbReference type="Pfam" id="PF01335">
    <property type="entry name" value="DED"/>
    <property type="match status" value="1"/>
</dbReference>
<dbReference type="Gene3D" id="3.40.50.300">
    <property type="entry name" value="P-loop containing nucleotide triphosphate hydrolases"/>
    <property type="match status" value="1"/>
</dbReference>
<dbReference type="InterPro" id="IPR027417">
    <property type="entry name" value="P-loop_NTPase"/>
</dbReference>
<dbReference type="SUPFAM" id="SSF52540">
    <property type="entry name" value="P-loop containing nucleoside triphosphate hydrolases"/>
    <property type="match status" value="1"/>
</dbReference>
<evidence type="ECO:0000256" key="1">
    <source>
        <dbReference type="ARBA" id="ARBA00022703"/>
    </source>
</evidence>
<gene>
    <name evidence="3" type="ORF">OS493_025812</name>
</gene>
<accession>A0A9W9ZAA8</accession>
<evidence type="ECO:0000259" key="2">
    <source>
        <dbReference type="PROSITE" id="PS50168"/>
    </source>
</evidence>
<dbReference type="PANTHER" id="PTHR48169:SF7">
    <property type="entry name" value="CASPASE 10"/>
    <property type="match status" value="1"/>
</dbReference>
<reference evidence="3" key="1">
    <citation type="submission" date="2023-01" db="EMBL/GenBank/DDBJ databases">
        <title>Genome assembly of the deep-sea coral Lophelia pertusa.</title>
        <authorList>
            <person name="Herrera S."/>
            <person name="Cordes E."/>
        </authorList>
    </citation>
    <scope>NUCLEOTIDE SEQUENCE</scope>
    <source>
        <strain evidence="3">USNM1676648</strain>
        <tissue evidence="3">Polyp</tissue>
    </source>
</reference>
<dbReference type="CDD" id="cd00045">
    <property type="entry name" value="DED"/>
    <property type="match status" value="1"/>
</dbReference>
<keyword evidence="1" id="KW-0053">Apoptosis</keyword>
<sequence length="173" mass="19522">MASDQDPSLSFKSLLMTISDKLTKEDLDKMKFGLELPQGKLEDVQKPFELFRRMMDAEKLSAENRGHLASLLQFAGRIDLSNELRTASQLQHTEEASLFDGRQCFVGALPCIPCHFYGRNETLNEIVDVLSVSNGRRLVVITGLPGYGKSCLAQRIGHTMLEKQFQVIFLWLT</sequence>
<dbReference type="EMBL" id="MU826371">
    <property type="protein sequence ID" value="KAJ7377917.1"/>
    <property type="molecule type" value="Genomic_DNA"/>
</dbReference>
<dbReference type="Gene3D" id="1.10.533.10">
    <property type="entry name" value="Death Domain, Fas"/>
    <property type="match status" value="1"/>
</dbReference>